<evidence type="ECO:0000313" key="17">
    <source>
        <dbReference type="EMBL" id="EAY09824.1"/>
    </source>
</evidence>
<keyword evidence="9" id="KW-0067">ATP-binding</keyword>
<keyword evidence="12" id="KW-0829">Tyrosine-protein kinase</keyword>
<comment type="subcellular location">
    <subcellularLocation>
        <location evidence="1">Cell membrane</location>
        <topology evidence="1">Single-pass type I membrane protein</topology>
    </subcellularLocation>
</comment>
<reference evidence="17" key="2">
    <citation type="journal article" date="2007" name="Science">
        <title>Draft genome sequence of the sexually transmitted pathogen Trichomonas vaginalis.</title>
        <authorList>
            <person name="Carlton J.M."/>
            <person name="Hirt R.P."/>
            <person name="Silva J.C."/>
            <person name="Delcher A.L."/>
            <person name="Schatz M."/>
            <person name="Zhao Q."/>
            <person name="Wortman J.R."/>
            <person name="Bidwell S.L."/>
            <person name="Alsmark U.C.M."/>
            <person name="Besteiro S."/>
            <person name="Sicheritz-Ponten T."/>
            <person name="Noel C.J."/>
            <person name="Dacks J.B."/>
            <person name="Foster P.G."/>
            <person name="Simillion C."/>
            <person name="Van de Peer Y."/>
            <person name="Miranda-Saavedra D."/>
            <person name="Barton G.J."/>
            <person name="Westrop G.D."/>
            <person name="Mueller S."/>
            <person name="Dessi D."/>
            <person name="Fiori P.L."/>
            <person name="Ren Q."/>
            <person name="Paulsen I."/>
            <person name="Zhang H."/>
            <person name="Bastida-Corcuera F.D."/>
            <person name="Simoes-Barbosa A."/>
            <person name="Brown M.T."/>
            <person name="Hayes R.D."/>
            <person name="Mukherjee M."/>
            <person name="Okumura C.Y."/>
            <person name="Schneider R."/>
            <person name="Smith A.J."/>
            <person name="Vanacova S."/>
            <person name="Villalvazo M."/>
            <person name="Haas B.J."/>
            <person name="Pertea M."/>
            <person name="Feldblyum T.V."/>
            <person name="Utterback T.R."/>
            <person name="Shu C.L."/>
            <person name="Osoegawa K."/>
            <person name="de Jong P.J."/>
            <person name="Hrdy I."/>
            <person name="Horvathova L."/>
            <person name="Zubacova Z."/>
            <person name="Dolezal P."/>
            <person name="Malik S.B."/>
            <person name="Logsdon J.M. Jr."/>
            <person name="Henze K."/>
            <person name="Gupta A."/>
            <person name="Wang C.C."/>
            <person name="Dunne R.L."/>
            <person name="Upcroft J.A."/>
            <person name="Upcroft P."/>
            <person name="White O."/>
            <person name="Salzberg S.L."/>
            <person name="Tang P."/>
            <person name="Chiu C.-H."/>
            <person name="Lee Y.-S."/>
            <person name="Embley T.M."/>
            <person name="Coombs G.H."/>
            <person name="Mottram J.C."/>
            <person name="Tachezy J."/>
            <person name="Fraser-Liggett C.M."/>
            <person name="Johnson P.J."/>
        </authorList>
    </citation>
    <scope>NUCLEOTIDE SEQUENCE [LARGE SCALE GENOMIC DNA]</scope>
    <source>
        <strain evidence="17">G3</strain>
    </source>
</reference>
<keyword evidence="3" id="KW-1003">Cell membrane</keyword>
<dbReference type="RefSeq" id="XP_001322047.1">
    <property type="nucleotide sequence ID" value="XM_001322012.1"/>
</dbReference>
<evidence type="ECO:0000256" key="9">
    <source>
        <dbReference type="ARBA" id="ARBA00022840"/>
    </source>
</evidence>
<dbReference type="AlphaFoldDB" id="A2EBV6"/>
<proteinExistence type="predicted"/>
<dbReference type="GO" id="GO:0004714">
    <property type="term" value="F:transmembrane receptor protein tyrosine kinase activity"/>
    <property type="evidence" value="ECO:0007669"/>
    <property type="project" value="UniProtKB-EC"/>
</dbReference>
<keyword evidence="14" id="KW-0675">Receptor</keyword>
<feature type="domain" description="ALK/LTK-like glycine-rich" evidence="16">
    <location>
        <begin position="40"/>
        <end position="350"/>
    </location>
</feature>
<dbReference type="Proteomes" id="UP000001542">
    <property type="component" value="Unassembled WGS sequence"/>
</dbReference>
<keyword evidence="10" id="KW-1133">Transmembrane helix</keyword>
<reference evidence="17" key="1">
    <citation type="submission" date="2006-10" db="EMBL/GenBank/DDBJ databases">
        <authorList>
            <person name="Amadeo P."/>
            <person name="Zhao Q."/>
            <person name="Wortman J."/>
            <person name="Fraser-Liggett C."/>
            <person name="Carlton J."/>
        </authorList>
    </citation>
    <scope>NUCLEOTIDE SEQUENCE</scope>
    <source>
        <strain evidence="17">G3</strain>
    </source>
</reference>
<dbReference type="EC" id="2.7.10.1" evidence="2"/>
<dbReference type="Pfam" id="PF12810">
    <property type="entry name" value="ALK_LTK_GRD"/>
    <property type="match status" value="1"/>
</dbReference>
<evidence type="ECO:0000256" key="8">
    <source>
        <dbReference type="ARBA" id="ARBA00022777"/>
    </source>
</evidence>
<dbReference type="InterPro" id="IPR055163">
    <property type="entry name" value="ALK/LTK-like_GRD"/>
</dbReference>
<keyword evidence="8" id="KW-0418">Kinase</keyword>
<evidence type="ECO:0000256" key="3">
    <source>
        <dbReference type="ARBA" id="ARBA00022475"/>
    </source>
</evidence>
<keyword evidence="7" id="KW-0547">Nucleotide-binding</keyword>
<dbReference type="GO" id="GO:0005524">
    <property type="term" value="F:ATP binding"/>
    <property type="evidence" value="ECO:0007669"/>
    <property type="project" value="UniProtKB-KW"/>
</dbReference>
<evidence type="ECO:0000256" key="4">
    <source>
        <dbReference type="ARBA" id="ARBA00022679"/>
    </source>
</evidence>
<name>A2EBV6_TRIV3</name>
<keyword evidence="5" id="KW-0812">Transmembrane</keyword>
<accession>A2EBV6</accession>
<evidence type="ECO:0000256" key="11">
    <source>
        <dbReference type="ARBA" id="ARBA00023136"/>
    </source>
</evidence>
<evidence type="ECO:0000256" key="5">
    <source>
        <dbReference type="ARBA" id="ARBA00022692"/>
    </source>
</evidence>
<dbReference type="EMBL" id="DS113349">
    <property type="protein sequence ID" value="EAY09824.1"/>
    <property type="molecule type" value="Genomic_DNA"/>
</dbReference>
<organism evidence="17 18">
    <name type="scientific">Trichomonas vaginalis (strain ATCC PRA-98 / G3)</name>
    <dbReference type="NCBI Taxonomy" id="412133"/>
    <lineage>
        <taxon>Eukaryota</taxon>
        <taxon>Metamonada</taxon>
        <taxon>Parabasalia</taxon>
        <taxon>Trichomonadida</taxon>
        <taxon>Trichomonadidae</taxon>
        <taxon>Trichomonas</taxon>
    </lineage>
</organism>
<protein>
    <recommendedName>
        <fullName evidence="2">receptor protein-tyrosine kinase</fullName>
        <ecNumber evidence="2">2.7.10.1</ecNumber>
    </recommendedName>
</protein>
<evidence type="ECO:0000256" key="12">
    <source>
        <dbReference type="ARBA" id="ARBA00023137"/>
    </source>
</evidence>
<keyword evidence="18" id="KW-1185">Reference proteome</keyword>
<sequence>MISYELISKQDVNAKEKVFVKDNQLIFDYPCENSSHCTDYIVHMPRGTYKFELYGASGGSSRGNVSSYRDKNKICIPDDIVKLFHGNTECFQENSIGGAGGYLSAVIRLNHPIPTYFTLGGKGVFGYKPGTMTEEQNFEKDNMQPGGYGGGGSSSNYFGIDESSTLIYGSGSGGGQTAVKFLENDLWHRVLVSGGGGGSDDNATDDGSGGSGGNLTAQGWFRFSELKSSHLANSSFGFAFGQGEAARYTTALNNRSVQNAGKFDIAGAGGGWFGGFSSQDGSSGSGGGSSWALTKDAFIPIGNIESYDEFYKFIDSKPYAFDHNSEYLFQDVIHVPGIWEGNGRIIISILDMCYI</sequence>
<gene>
    <name evidence="17" type="ORF">TVAG_259050</name>
</gene>
<dbReference type="KEGG" id="tva:4767761"/>
<dbReference type="VEuPathDB" id="TrichDB:TVAGG3_0652860"/>
<evidence type="ECO:0000256" key="14">
    <source>
        <dbReference type="ARBA" id="ARBA00023170"/>
    </source>
</evidence>
<evidence type="ECO:0000256" key="1">
    <source>
        <dbReference type="ARBA" id="ARBA00004251"/>
    </source>
</evidence>
<evidence type="ECO:0000256" key="6">
    <source>
        <dbReference type="ARBA" id="ARBA00022729"/>
    </source>
</evidence>
<evidence type="ECO:0000256" key="2">
    <source>
        <dbReference type="ARBA" id="ARBA00011902"/>
    </source>
</evidence>
<keyword evidence="15" id="KW-0325">Glycoprotein</keyword>
<evidence type="ECO:0000259" key="16">
    <source>
        <dbReference type="Pfam" id="PF12810"/>
    </source>
</evidence>
<evidence type="ECO:0000256" key="10">
    <source>
        <dbReference type="ARBA" id="ARBA00022989"/>
    </source>
</evidence>
<evidence type="ECO:0000313" key="18">
    <source>
        <dbReference type="Proteomes" id="UP000001542"/>
    </source>
</evidence>
<keyword evidence="6" id="KW-0732">Signal</keyword>
<evidence type="ECO:0000256" key="7">
    <source>
        <dbReference type="ARBA" id="ARBA00022741"/>
    </source>
</evidence>
<dbReference type="GO" id="GO:0005886">
    <property type="term" value="C:plasma membrane"/>
    <property type="evidence" value="ECO:0007669"/>
    <property type="project" value="UniProtKB-SubCell"/>
</dbReference>
<evidence type="ECO:0000256" key="15">
    <source>
        <dbReference type="ARBA" id="ARBA00023180"/>
    </source>
</evidence>
<keyword evidence="11" id="KW-0472">Membrane</keyword>
<keyword evidence="4" id="KW-0808">Transferase</keyword>
<dbReference type="VEuPathDB" id="TrichDB:TVAG_259050"/>
<keyword evidence="13" id="KW-1015">Disulfide bond</keyword>
<evidence type="ECO:0000256" key="13">
    <source>
        <dbReference type="ARBA" id="ARBA00023157"/>
    </source>
</evidence>
<dbReference type="InParanoid" id="A2EBV6"/>